<evidence type="ECO:0000256" key="5">
    <source>
        <dbReference type="ARBA" id="ARBA00022692"/>
    </source>
</evidence>
<dbReference type="PANTHER" id="PTHR24223:SF456">
    <property type="entry name" value="MULTIDRUG RESISTANCE-ASSOCIATED PROTEIN LETHAL(2)03659"/>
    <property type="match status" value="1"/>
</dbReference>
<dbReference type="InterPro" id="IPR027417">
    <property type="entry name" value="P-loop_NTPase"/>
</dbReference>
<evidence type="ECO:0000259" key="14">
    <source>
        <dbReference type="PROSITE" id="PS50929"/>
    </source>
</evidence>
<dbReference type="STRING" id="50429.A0A2B4RTG9"/>
<dbReference type="GO" id="GO:0005886">
    <property type="term" value="C:plasma membrane"/>
    <property type="evidence" value="ECO:0007669"/>
    <property type="project" value="UniProtKB-SubCell"/>
</dbReference>
<comment type="caution">
    <text evidence="15">The sequence shown here is derived from an EMBL/GenBank/DDBJ whole genome shotgun (WGS) entry which is preliminary data.</text>
</comment>
<keyword evidence="9 12" id="KW-0472">Membrane</keyword>
<dbReference type="Gene3D" id="3.40.50.300">
    <property type="entry name" value="P-loop containing nucleotide triphosphate hydrolases"/>
    <property type="match status" value="1"/>
</dbReference>
<evidence type="ECO:0000256" key="11">
    <source>
        <dbReference type="SAM" id="MobiDB-lite"/>
    </source>
</evidence>
<reference evidence="16" key="1">
    <citation type="journal article" date="2017" name="bioRxiv">
        <title>Comparative analysis of the genomes of Stylophora pistillata and Acropora digitifera provides evidence for extensive differences between species of corals.</title>
        <authorList>
            <person name="Voolstra C.R."/>
            <person name="Li Y."/>
            <person name="Liew Y.J."/>
            <person name="Baumgarten S."/>
            <person name="Zoccola D."/>
            <person name="Flot J.-F."/>
            <person name="Tambutte S."/>
            <person name="Allemand D."/>
            <person name="Aranda M."/>
        </authorList>
    </citation>
    <scope>NUCLEOTIDE SEQUENCE [LARGE SCALE GENOMIC DNA]</scope>
</reference>
<evidence type="ECO:0000256" key="7">
    <source>
        <dbReference type="ARBA" id="ARBA00022840"/>
    </source>
</evidence>
<dbReference type="Pfam" id="PF00664">
    <property type="entry name" value="ABC_membrane"/>
    <property type="match status" value="1"/>
</dbReference>
<dbReference type="FunFam" id="1.20.1560.10:FF:000014">
    <property type="entry name" value="Multidrug resistance-associated protein member 4"/>
    <property type="match status" value="1"/>
</dbReference>
<dbReference type="OrthoDB" id="10339401at2759"/>
<evidence type="ECO:0000259" key="13">
    <source>
        <dbReference type="PROSITE" id="PS50893"/>
    </source>
</evidence>
<dbReference type="InterPro" id="IPR003439">
    <property type="entry name" value="ABC_transporter-like_ATP-bd"/>
</dbReference>
<keyword evidence="10" id="KW-0325">Glycoprotein</keyword>
<feature type="transmembrane region" description="Helical" evidence="12">
    <location>
        <begin position="51"/>
        <end position="73"/>
    </location>
</feature>
<sequence>MSDNIARENEEKLSGLMPHDTDSSGLEISVEDRAIGTVSSKLYWDYFRSGIHSLLIIGVAFLCIITQASMVAPDVWLSFLTRKLPSEQKDKTNLTIYGCLVAASFILGIVRSYILYLVCLRCSERLHDKMVVALLQAPVLFFDSNPVGRILNRFSKDAGCMDELLPLEIVFTVQLVLLLLSSVIVPSVTNPWIVFVTIPVTAMILYFTRFYLKSSRELKRLESMCRSPVFSHISETLEGLDTIRTRGRQRDFIEKFDRHQDTHNQSFIMVRASGRWFGVRLDAIISLLVGLVILVAVLISQDAASAGLALAYVIQTVAMTQYAVRKSSAVENLMTSVERVMAYTKLDSEPGYKVDRLPPEYWPPLKSINLNIKGGSKIGVVGRTGAGKSSFVSALLRMPDPDGEILVDGIRIKDINLQVARRCISSLGQTPVLFSGSLRKNLDIVQRFQDADLWRVLEDVQLKDFVQSLEGQLEYELLENGANVSVGERQLICLARVLLQQNKIIILDEPTAHVDPGTEETIWRVVREKLKDSTVITVAHRLNTIRHCDKVVVFKEGGVVESGTFNA</sequence>
<dbReference type="SUPFAM" id="SSF90123">
    <property type="entry name" value="ABC transporter transmembrane region"/>
    <property type="match status" value="1"/>
</dbReference>
<evidence type="ECO:0000256" key="6">
    <source>
        <dbReference type="ARBA" id="ARBA00022741"/>
    </source>
</evidence>
<protein>
    <submittedName>
        <fullName evidence="15">Multidrug resistance-associated protein 4</fullName>
    </submittedName>
</protein>
<evidence type="ECO:0000313" key="16">
    <source>
        <dbReference type="Proteomes" id="UP000225706"/>
    </source>
</evidence>
<keyword evidence="7" id="KW-0067">ATP-binding</keyword>
<evidence type="ECO:0000256" key="3">
    <source>
        <dbReference type="ARBA" id="ARBA00022448"/>
    </source>
</evidence>
<dbReference type="CDD" id="cd18580">
    <property type="entry name" value="ABC_6TM_ABCC_D2"/>
    <property type="match status" value="1"/>
</dbReference>
<proteinExistence type="inferred from homology"/>
<evidence type="ECO:0000256" key="9">
    <source>
        <dbReference type="ARBA" id="ARBA00023136"/>
    </source>
</evidence>
<evidence type="ECO:0000256" key="12">
    <source>
        <dbReference type="SAM" id="Phobius"/>
    </source>
</evidence>
<dbReference type="GO" id="GO:0140359">
    <property type="term" value="F:ABC-type transporter activity"/>
    <property type="evidence" value="ECO:0007669"/>
    <property type="project" value="InterPro"/>
</dbReference>
<dbReference type="InterPro" id="IPR017871">
    <property type="entry name" value="ABC_transporter-like_CS"/>
</dbReference>
<dbReference type="FunFam" id="3.40.50.300:FF:002145">
    <property type="entry name" value="ABC transporter (MsbA subfamily)"/>
    <property type="match status" value="1"/>
</dbReference>
<dbReference type="InterPro" id="IPR050173">
    <property type="entry name" value="ABC_transporter_C-like"/>
</dbReference>
<dbReference type="PROSITE" id="PS00211">
    <property type="entry name" value="ABC_TRANSPORTER_1"/>
    <property type="match status" value="1"/>
</dbReference>
<dbReference type="InterPro" id="IPR036640">
    <property type="entry name" value="ABC1_TM_sf"/>
</dbReference>
<dbReference type="SUPFAM" id="SSF52540">
    <property type="entry name" value="P-loop containing nucleoside triphosphate hydrolases"/>
    <property type="match status" value="1"/>
</dbReference>
<feature type="transmembrane region" description="Helical" evidence="12">
    <location>
        <begin position="279"/>
        <end position="299"/>
    </location>
</feature>
<dbReference type="PROSITE" id="PS50929">
    <property type="entry name" value="ABC_TM1F"/>
    <property type="match status" value="1"/>
</dbReference>
<evidence type="ECO:0000256" key="8">
    <source>
        <dbReference type="ARBA" id="ARBA00022989"/>
    </source>
</evidence>
<accession>A0A2B4RTG9</accession>
<evidence type="ECO:0000256" key="10">
    <source>
        <dbReference type="ARBA" id="ARBA00023180"/>
    </source>
</evidence>
<dbReference type="Gene3D" id="1.20.1560.10">
    <property type="entry name" value="ABC transporter type 1, transmembrane domain"/>
    <property type="match status" value="1"/>
</dbReference>
<dbReference type="GO" id="GO:0005524">
    <property type="term" value="F:ATP binding"/>
    <property type="evidence" value="ECO:0007669"/>
    <property type="project" value="UniProtKB-KW"/>
</dbReference>
<dbReference type="InterPro" id="IPR044726">
    <property type="entry name" value="ABCC_6TM_D2"/>
</dbReference>
<keyword evidence="3" id="KW-0813">Transport</keyword>
<keyword evidence="8 12" id="KW-1133">Transmembrane helix</keyword>
<dbReference type="GO" id="GO:0016887">
    <property type="term" value="F:ATP hydrolysis activity"/>
    <property type="evidence" value="ECO:0007669"/>
    <property type="project" value="InterPro"/>
</dbReference>
<name>A0A2B4RTG9_STYPI</name>
<dbReference type="InterPro" id="IPR003593">
    <property type="entry name" value="AAA+_ATPase"/>
</dbReference>
<feature type="compositionally biased region" description="Basic and acidic residues" evidence="11">
    <location>
        <begin position="1"/>
        <end position="13"/>
    </location>
</feature>
<organism evidence="15 16">
    <name type="scientific">Stylophora pistillata</name>
    <name type="common">Smooth cauliflower coral</name>
    <dbReference type="NCBI Taxonomy" id="50429"/>
    <lineage>
        <taxon>Eukaryota</taxon>
        <taxon>Metazoa</taxon>
        <taxon>Cnidaria</taxon>
        <taxon>Anthozoa</taxon>
        <taxon>Hexacorallia</taxon>
        <taxon>Scleractinia</taxon>
        <taxon>Astrocoeniina</taxon>
        <taxon>Pocilloporidae</taxon>
        <taxon>Stylophora</taxon>
    </lineage>
</organism>
<evidence type="ECO:0000313" key="15">
    <source>
        <dbReference type="EMBL" id="PFX21734.1"/>
    </source>
</evidence>
<gene>
    <name evidence="15" type="primary">ABCC4</name>
    <name evidence="15" type="ORF">AWC38_SpisGene13780</name>
</gene>
<dbReference type="PROSITE" id="PS50893">
    <property type="entry name" value="ABC_TRANSPORTER_2"/>
    <property type="match status" value="1"/>
</dbReference>
<feature type="transmembrane region" description="Helical" evidence="12">
    <location>
        <begin position="191"/>
        <end position="212"/>
    </location>
</feature>
<feature type="transmembrane region" description="Helical" evidence="12">
    <location>
        <begin position="94"/>
        <end position="118"/>
    </location>
</feature>
<dbReference type="Pfam" id="PF00005">
    <property type="entry name" value="ABC_tran"/>
    <property type="match status" value="1"/>
</dbReference>
<evidence type="ECO:0000256" key="2">
    <source>
        <dbReference type="ARBA" id="ARBA00009726"/>
    </source>
</evidence>
<keyword evidence="4" id="KW-1003">Cell membrane</keyword>
<dbReference type="Proteomes" id="UP000225706">
    <property type="component" value="Unassembled WGS sequence"/>
</dbReference>
<keyword evidence="16" id="KW-1185">Reference proteome</keyword>
<dbReference type="CDD" id="cd03244">
    <property type="entry name" value="ABCC_MRP_domain2"/>
    <property type="match status" value="1"/>
</dbReference>
<dbReference type="InterPro" id="IPR011527">
    <property type="entry name" value="ABC1_TM_dom"/>
</dbReference>
<dbReference type="PANTHER" id="PTHR24223">
    <property type="entry name" value="ATP-BINDING CASSETTE SUB-FAMILY C"/>
    <property type="match status" value="1"/>
</dbReference>
<dbReference type="SMART" id="SM00382">
    <property type="entry name" value="AAA"/>
    <property type="match status" value="1"/>
</dbReference>
<evidence type="ECO:0000256" key="4">
    <source>
        <dbReference type="ARBA" id="ARBA00022475"/>
    </source>
</evidence>
<comment type="subcellular location">
    <subcellularLocation>
        <location evidence="1">Cell membrane</location>
        <topology evidence="1">Multi-pass membrane protein</topology>
    </subcellularLocation>
</comment>
<feature type="domain" description="ABC transporter" evidence="13">
    <location>
        <begin position="346"/>
        <end position="567"/>
    </location>
</feature>
<comment type="similarity">
    <text evidence="2">Belongs to the ABC transporter superfamily. ABCC family. Conjugate transporter (TC 3.A.1.208) subfamily.</text>
</comment>
<keyword evidence="6" id="KW-0547">Nucleotide-binding</keyword>
<feature type="transmembrane region" description="Helical" evidence="12">
    <location>
        <begin position="164"/>
        <end position="185"/>
    </location>
</feature>
<evidence type="ECO:0000256" key="1">
    <source>
        <dbReference type="ARBA" id="ARBA00004651"/>
    </source>
</evidence>
<feature type="region of interest" description="Disordered" evidence="11">
    <location>
        <begin position="1"/>
        <end position="20"/>
    </location>
</feature>
<dbReference type="AlphaFoldDB" id="A0A2B4RTG9"/>
<feature type="domain" description="ABC transmembrane type-1" evidence="14">
    <location>
        <begin position="57"/>
        <end position="314"/>
    </location>
</feature>
<keyword evidence="5 12" id="KW-0812">Transmembrane</keyword>
<dbReference type="EMBL" id="LSMT01000265">
    <property type="protein sequence ID" value="PFX21734.1"/>
    <property type="molecule type" value="Genomic_DNA"/>
</dbReference>